<evidence type="ECO:0000313" key="9">
    <source>
        <dbReference type="Proteomes" id="UP001200470"/>
    </source>
</evidence>
<dbReference type="InterPro" id="IPR011701">
    <property type="entry name" value="MFS"/>
</dbReference>
<dbReference type="InterPro" id="IPR020846">
    <property type="entry name" value="MFS_dom"/>
</dbReference>
<evidence type="ECO:0000256" key="5">
    <source>
        <dbReference type="ARBA" id="ARBA00023136"/>
    </source>
</evidence>
<dbReference type="EMBL" id="JADYTN010000007">
    <property type="protein sequence ID" value="MCF2563353.1"/>
    <property type="molecule type" value="Genomic_DNA"/>
</dbReference>
<protein>
    <submittedName>
        <fullName evidence="8">Sugar MFS transporter</fullName>
    </submittedName>
</protein>
<dbReference type="CDD" id="cd17394">
    <property type="entry name" value="MFS_FucP_like"/>
    <property type="match status" value="1"/>
</dbReference>
<accession>A0ABS9CED8</accession>
<keyword evidence="4 6" id="KW-1133">Transmembrane helix</keyword>
<evidence type="ECO:0000256" key="4">
    <source>
        <dbReference type="ARBA" id="ARBA00022989"/>
    </source>
</evidence>
<comment type="caution">
    <text evidence="8">The sequence shown here is derived from an EMBL/GenBank/DDBJ whole genome shotgun (WGS) entry which is preliminary data.</text>
</comment>
<dbReference type="PROSITE" id="PS50850">
    <property type="entry name" value="MFS"/>
    <property type="match status" value="1"/>
</dbReference>
<evidence type="ECO:0000259" key="7">
    <source>
        <dbReference type="PROSITE" id="PS50850"/>
    </source>
</evidence>
<evidence type="ECO:0000256" key="3">
    <source>
        <dbReference type="ARBA" id="ARBA00022692"/>
    </source>
</evidence>
<feature type="domain" description="Major facilitator superfamily (MFS) profile" evidence="7">
    <location>
        <begin position="16"/>
        <end position="394"/>
    </location>
</feature>
<dbReference type="Proteomes" id="UP001200470">
    <property type="component" value="Unassembled WGS sequence"/>
</dbReference>
<feature type="transmembrane region" description="Helical" evidence="6">
    <location>
        <begin position="12"/>
        <end position="34"/>
    </location>
</feature>
<feature type="transmembrane region" description="Helical" evidence="6">
    <location>
        <begin position="86"/>
        <end position="102"/>
    </location>
</feature>
<comment type="subcellular location">
    <subcellularLocation>
        <location evidence="1">Cell inner membrane</location>
        <topology evidence="1">Multi-pass membrane protein</topology>
    </subcellularLocation>
</comment>
<dbReference type="SUPFAM" id="SSF103473">
    <property type="entry name" value="MFS general substrate transporter"/>
    <property type="match status" value="1"/>
</dbReference>
<feature type="transmembrane region" description="Helical" evidence="6">
    <location>
        <begin position="286"/>
        <end position="309"/>
    </location>
</feature>
<keyword evidence="2" id="KW-1003">Cell membrane</keyword>
<evidence type="ECO:0000256" key="6">
    <source>
        <dbReference type="SAM" id="Phobius"/>
    </source>
</evidence>
<sequence>MKPSIFKYEGHNYLIPFLLISSLFFMWGFAHGILEVLNPHFQESFHISKAMSALTQAAVYGAYFLMALPAGWIIQKWGYRKGVTTGLMLFGIGALMFIPGLLVNSFYYYVLSLFVIGCGLTCLETSANPYTTVLGHPDKAESRINLSQSLNGIGWIVGPLVGGQLLFTGVSIAVPYAIVGILVLVVAFIFSRVKLPDPRKTHEAETQETRKDIPINVVAFTFGILTLFLYVAAQTGVNSFFINYAVECIHIEKQKASMYLAFGGMGLFFAGRLIGGVLMNYIKPKYILMVCAMLTIFSTLVIVTCNGLVSLAAFFALYFGESIMFPTIFSLALRDAGTHTKIASSLLIMTIVGGAVAPILMGYIADTTGSMATSFIIPLLCYVVIAGYAATRRK</sequence>
<keyword evidence="3 6" id="KW-0812">Transmembrane</keyword>
<keyword evidence="5 6" id="KW-0472">Membrane</keyword>
<name>A0ABS9CED8_9BACT</name>
<evidence type="ECO:0000256" key="1">
    <source>
        <dbReference type="ARBA" id="ARBA00004429"/>
    </source>
</evidence>
<dbReference type="InterPro" id="IPR050375">
    <property type="entry name" value="MFS_TsgA-like"/>
</dbReference>
<feature type="transmembrane region" description="Helical" evidence="6">
    <location>
        <begin position="54"/>
        <end position="74"/>
    </location>
</feature>
<gene>
    <name evidence="8" type="ORF">I6E12_04405</name>
</gene>
<reference evidence="8 9" key="1">
    <citation type="submission" date="2020-12" db="EMBL/GenBank/DDBJ databases">
        <title>Whole genome sequences of gut porcine anaerobes.</title>
        <authorList>
            <person name="Kubasova T."/>
            <person name="Jahodarova E."/>
            <person name="Rychlik I."/>
        </authorList>
    </citation>
    <scope>NUCLEOTIDE SEQUENCE [LARGE SCALE GENOMIC DNA]</scope>
    <source>
        <strain evidence="8 9">An925</strain>
    </source>
</reference>
<keyword evidence="9" id="KW-1185">Reference proteome</keyword>
<evidence type="ECO:0000256" key="2">
    <source>
        <dbReference type="ARBA" id="ARBA00022475"/>
    </source>
</evidence>
<feature type="transmembrane region" description="Helical" evidence="6">
    <location>
        <begin position="173"/>
        <end position="193"/>
    </location>
</feature>
<dbReference type="RefSeq" id="WP_301637745.1">
    <property type="nucleotide sequence ID" value="NZ_JADYTN010000007.1"/>
</dbReference>
<dbReference type="Pfam" id="PF07690">
    <property type="entry name" value="MFS_1"/>
    <property type="match status" value="1"/>
</dbReference>
<feature type="transmembrane region" description="Helical" evidence="6">
    <location>
        <begin position="371"/>
        <end position="390"/>
    </location>
</feature>
<feature type="transmembrane region" description="Helical" evidence="6">
    <location>
        <begin position="315"/>
        <end position="333"/>
    </location>
</feature>
<dbReference type="InterPro" id="IPR036259">
    <property type="entry name" value="MFS_trans_sf"/>
</dbReference>
<proteinExistence type="predicted"/>
<feature type="transmembrane region" description="Helical" evidence="6">
    <location>
        <begin position="213"/>
        <end position="233"/>
    </location>
</feature>
<evidence type="ECO:0000313" key="8">
    <source>
        <dbReference type="EMBL" id="MCF2563353.1"/>
    </source>
</evidence>
<dbReference type="Gene3D" id="1.20.1250.20">
    <property type="entry name" value="MFS general substrate transporter like domains"/>
    <property type="match status" value="2"/>
</dbReference>
<organism evidence="8 9">
    <name type="scientific">Xylanibacter brevis</name>
    <dbReference type="NCBI Taxonomy" id="83231"/>
    <lineage>
        <taxon>Bacteria</taxon>
        <taxon>Pseudomonadati</taxon>
        <taxon>Bacteroidota</taxon>
        <taxon>Bacteroidia</taxon>
        <taxon>Bacteroidales</taxon>
        <taxon>Prevotellaceae</taxon>
        <taxon>Xylanibacter</taxon>
    </lineage>
</organism>
<feature type="transmembrane region" description="Helical" evidence="6">
    <location>
        <begin position="259"/>
        <end position="279"/>
    </location>
</feature>
<dbReference type="PANTHER" id="PTHR43702:SF3">
    <property type="entry name" value="PROTEIN TSGA"/>
    <property type="match status" value="1"/>
</dbReference>
<feature type="transmembrane region" description="Helical" evidence="6">
    <location>
        <begin position="345"/>
        <end position="365"/>
    </location>
</feature>
<dbReference type="PANTHER" id="PTHR43702">
    <property type="entry name" value="L-FUCOSE-PROTON SYMPORTER"/>
    <property type="match status" value="1"/>
</dbReference>